<feature type="active site" description="Nucleophile" evidence="1">
    <location>
        <position position="145"/>
    </location>
</feature>
<dbReference type="GO" id="GO:0008360">
    <property type="term" value="P:regulation of cell shape"/>
    <property type="evidence" value="ECO:0007669"/>
    <property type="project" value="UniProtKB-UniRule"/>
</dbReference>
<name>A0A6M8HPL1_9PROT</name>
<gene>
    <name evidence="3" type="ORF">HN018_09565</name>
</gene>
<evidence type="ECO:0000313" key="4">
    <source>
        <dbReference type="Proteomes" id="UP000500767"/>
    </source>
</evidence>
<reference evidence="3 4" key="1">
    <citation type="journal article" date="2014" name="World J. Microbiol. Biotechnol.">
        <title>Biodiversity and physiological characteristics of Antarctic and Arctic lichens-associated bacteria.</title>
        <authorList>
            <person name="Lee Y.M."/>
            <person name="Kim E.H."/>
            <person name="Lee H.K."/>
            <person name="Hong S.G."/>
        </authorList>
    </citation>
    <scope>NUCLEOTIDE SEQUENCE [LARGE SCALE GENOMIC DNA]</scope>
    <source>
        <strain evidence="3 4">PAMC 26569</strain>
    </source>
</reference>
<dbReference type="GO" id="GO:0071555">
    <property type="term" value="P:cell wall organization"/>
    <property type="evidence" value="ECO:0007669"/>
    <property type="project" value="UniProtKB-UniRule"/>
</dbReference>
<dbReference type="AlphaFoldDB" id="A0A6M8HPL1"/>
<dbReference type="EMBL" id="CP053708">
    <property type="protein sequence ID" value="QKE90256.1"/>
    <property type="molecule type" value="Genomic_DNA"/>
</dbReference>
<comment type="pathway">
    <text evidence="1">Cell wall biogenesis; peptidoglycan biosynthesis.</text>
</comment>
<keyword evidence="1" id="KW-0961">Cell wall biogenesis/degradation</keyword>
<dbReference type="RefSeq" id="WP_171834063.1">
    <property type="nucleotide sequence ID" value="NZ_CP053708.1"/>
</dbReference>
<evidence type="ECO:0000259" key="2">
    <source>
        <dbReference type="PROSITE" id="PS52029"/>
    </source>
</evidence>
<accession>A0A6M8HPL1</accession>
<feature type="domain" description="L,D-TPase catalytic" evidence="2">
    <location>
        <begin position="1"/>
        <end position="168"/>
    </location>
</feature>
<keyword evidence="4" id="KW-1185">Reference proteome</keyword>
<keyword evidence="1" id="KW-0573">Peptidoglycan synthesis</keyword>
<dbReference type="PANTHER" id="PTHR38589:SF1">
    <property type="entry name" value="BLR0621 PROTEIN"/>
    <property type="match status" value="1"/>
</dbReference>
<sequence length="168" mass="18390">MRHAVIDQVNGTQARLRIGSISVPVSLGAAGIRREKQEGDHATPAGLLMLRRVLYRADRGSAPVCAVPREALGPDDGWCDDPRHPDYNTMVELPHPGRHERLWRDDPQYDVIGVLGWNDQPVVRDRGSAIFLHVAHRDGRPTEGCIATDRASLITVLADGLTAIEVPG</sequence>
<dbReference type="Pfam" id="PF03734">
    <property type="entry name" value="YkuD"/>
    <property type="match status" value="1"/>
</dbReference>
<dbReference type="GO" id="GO:0016740">
    <property type="term" value="F:transferase activity"/>
    <property type="evidence" value="ECO:0007669"/>
    <property type="project" value="InterPro"/>
</dbReference>
<dbReference type="KEGG" id="lck:HN018_09565"/>
<keyword evidence="1" id="KW-0133">Cell shape</keyword>
<dbReference type="Proteomes" id="UP000500767">
    <property type="component" value="Chromosome"/>
</dbReference>
<proteinExistence type="predicted"/>
<evidence type="ECO:0000256" key="1">
    <source>
        <dbReference type="PROSITE-ProRule" id="PRU01373"/>
    </source>
</evidence>
<dbReference type="InterPro" id="IPR005490">
    <property type="entry name" value="LD_TPept_cat_dom"/>
</dbReference>
<protein>
    <submittedName>
        <fullName evidence="3">L,D-transpeptidase family protein</fullName>
    </submittedName>
</protein>
<organism evidence="3 4">
    <name type="scientific">Lichenicola cladoniae</name>
    <dbReference type="NCBI Taxonomy" id="1484109"/>
    <lineage>
        <taxon>Bacteria</taxon>
        <taxon>Pseudomonadati</taxon>
        <taxon>Pseudomonadota</taxon>
        <taxon>Alphaproteobacteria</taxon>
        <taxon>Acetobacterales</taxon>
        <taxon>Acetobacteraceae</taxon>
        <taxon>Lichenicola</taxon>
    </lineage>
</organism>
<dbReference type="PANTHER" id="PTHR38589">
    <property type="entry name" value="BLR0621 PROTEIN"/>
    <property type="match status" value="1"/>
</dbReference>
<feature type="active site" description="Proton donor/acceptor" evidence="1">
    <location>
        <position position="133"/>
    </location>
</feature>
<evidence type="ECO:0000313" key="3">
    <source>
        <dbReference type="EMBL" id="QKE90256.1"/>
    </source>
</evidence>
<dbReference type="GO" id="GO:0009252">
    <property type="term" value="P:peptidoglycan biosynthetic process"/>
    <property type="evidence" value="ECO:0007669"/>
    <property type="project" value="UniProtKB-KW"/>
</dbReference>
<dbReference type="PROSITE" id="PS52029">
    <property type="entry name" value="LD_TPASE"/>
    <property type="match status" value="1"/>
</dbReference>